<dbReference type="PANTHER" id="PTHR46732:SF8">
    <property type="entry name" value="ATP-DEPENDENT PROTEASE LA (LON) DOMAIN PROTEIN"/>
    <property type="match status" value="1"/>
</dbReference>
<evidence type="ECO:0000259" key="1">
    <source>
        <dbReference type="PROSITE" id="PS51787"/>
    </source>
</evidence>
<feature type="domain" description="Lon N-terminal" evidence="1">
    <location>
        <begin position="16"/>
        <end position="207"/>
    </location>
</feature>
<name>A0A399R3F3_9PROT</name>
<dbReference type="Proteomes" id="UP000265431">
    <property type="component" value="Unassembled WGS sequence"/>
</dbReference>
<dbReference type="PANTHER" id="PTHR46732">
    <property type="entry name" value="ATP-DEPENDENT PROTEASE LA (LON) DOMAIN PROTEIN"/>
    <property type="match status" value="1"/>
</dbReference>
<proteinExistence type="predicted"/>
<accession>A0A399R3F3</accession>
<dbReference type="InterPro" id="IPR046336">
    <property type="entry name" value="Lon_prtase_N_sf"/>
</dbReference>
<reference evidence="2 3" key="1">
    <citation type="submission" date="2018-08" db="EMBL/GenBank/DDBJ databases">
        <title>Henriciella mobilis sp. nov., isolated from seawater.</title>
        <authorList>
            <person name="Cheng H."/>
            <person name="Wu Y.-H."/>
            <person name="Xu X.-W."/>
            <person name="Guo L.-L."/>
        </authorList>
    </citation>
    <scope>NUCLEOTIDE SEQUENCE [LARGE SCALE GENOMIC DNA]</scope>
    <source>
        <strain evidence="2 3">CCUG66934</strain>
    </source>
</reference>
<comment type="caution">
    <text evidence="2">The sequence shown here is derived from an EMBL/GenBank/DDBJ whole genome shotgun (WGS) entry which is preliminary data.</text>
</comment>
<dbReference type="Pfam" id="PF02190">
    <property type="entry name" value="LON_substr_bdg"/>
    <property type="match status" value="1"/>
</dbReference>
<dbReference type="InterPro" id="IPR003111">
    <property type="entry name" value="Lon_prtase_N"/>
</dbReference>
<dbReference type="SMART" id="SM00464">
    <property type="entry name" value="LON"/>
    <property type="match status" value="1"/>
</dbReference>
<gene>
    <name evidence="2" type="ORF">D1224_07280</name>
</gene>
<sequence length="216" mass="23593">MTRHGYRKAEDLPETLAVFPLTGALLFPRWSLPLNIFEPRYLNMIDDALSGSRLIGMIQTVGGDKVHPKLAGVGCAGRLTSYSETDDGRYLISLTGICRFRLGSELDVTSPYRQVAPDWSPYADDLNEPDLDNLPDRQKLASALKKYVASHAMDVDWDAVESAPIETLVHALSAGCPFAPMEKQALLEADTVAARCRALIALLDMDAPGDDSSTLQ</sequence>
<evidence type="ECO:0000313" key="2">
    <source>
        <dbReference type="EMBL" id="RIJ24039.1"/>
    </source>
</evidence>
<evidence type="ECO:0000313" key="3">
    <source>
        <dbReference type="Proteomes" id="UP000265431"/>
    </source>
</evidence>
<dbReference type="OrthoDB" id="9806457at2"/>
<dbReference type="Gene3D" id="2.30.130.40">
    <property type="entry name" value="LON domain-like"/>
    <property type="match status" value="1"/>
</dbReference>
<organism evidence="2 3">
    <name type="scientific">Henriciella barbarensis</name>
    <dbReference type="NCBI Taxonomy" id="86342"/>
    <lineage>
        <taxon>Bacteria</taxon>
        <taxon>Pseudomonadati</taxon>
        <taxon>Pseudomonadota</taxon>
        <taxon>Alphaproteobacteria</taxon>
        <taxon>Hyphomonadales</taxon>
        <taxon>Hyphomonadaceae</taxon>
        <taxon>Henriciella</taxon>
    </lineage>
</organism>
<dbReference type="PROSITE" id="PS51787">
    <property type="entry name" value="LON_N"/>
    <property type="match status" value="1"/>
</dbReference>
<protein>
    <submittedName>
        <fullName evidence="2">Peptidase S16</fullName>
    </submittedName>
</protein>
<keyword evidence="3" id="KW-1185">Reference proteome</keyword>
<dbReference type="SUPFAM" id="SSF88697">
    <property type="entry name" value="PUA domain-like"/>
    <property type="match status" value="1"/>
</dbReference>
<dbReference type="AlphaFoldDB" id="A0A399R3F3"/>
<dbReference type="EMBL" id="QWGB01000005">
    <property type="protein sequence ID" value="RIJ24039.1"/>
    <property type="molecule type" value="Genomic_DNA"/>
</dbReference>
<dbReference type="InterPro" id="IPR015947">
    <property type="entry name" value="PUA-like_sf"/>
</dbReference>
<dbReference type="RefSeq" id="WP_119379228.1">
    <property type="nucleotide sequence ID" value="NZ_QWGB01000005.1"/>
</dbReference>